<keyword evidence="1 3" id="KW-0808">Transferase</keyword>
<dbReference type="GO" id="GO:0008080">
    <property type="term" value="F:N-acetyltransferase activity"/>
    <property type="evidence" value="ECO:0007669"/>
    <property type="project" value="InterPro"/>
</dbReference>
<dbReference type="KEGG" id="jpo:G7058_05270"/>
<dbReference type="SUPFAM" id="SSF55729">
    <property type="entry name" value="Acyl-CoA N-acyltransferases (Nat)"/>
    <property type="match status" value="1"/>
</dbReference>
<evidence type="ECO:0000313" key="4">
    <source>
        <dbReference type="Proteomes" id="UP000501830"/>
    </source>
</evidence>
<dbReference type="GeneID" id="94552681"/>
<gene>
    <name evidence="3" type="ORF">G7058_05270</name>
</gene>
<dbReference type="RefSeq" id="WP_166062576.1">
    <property type="nucleotide sequence ID" value="NZ_CP049889.1"/>
</dbReference>
<dbReference type="AlphaFoldDB" id="A0A6G7WH09"/>
<dbReference type="Pfam" id="PF00583">
    <property type="entry name" value="Acetyltransf_1"/>
    <property type="match status" value="1"/>
</dbReference>
<dbReference type="Gene3D" id="3.40.630.30">
    <property type="match status" value="1"/>
</dbReference>
<dbReference type="EMBL" id="CP049889">
    <property type="protein sequence ID" value="QIK51521.1"/>
    <property type="molecule type" value="Genomic_DNA"/>
</dbReference>
<dbReference type="PANTHER" id="PTHR13947:SF37">
    <property type="entry name" value="LD18367P"/>
    <property type="match status" value="1"/>
</dbReference>
<evidence type="ECO:0000313" key="3">
    <source>
        <dbReference type="EMBL" id="QIK51521.1"/>
    </source>
</evidence>
<dbReference type="InterPro" id="IPR016181">
    <property type="entry name" value="Acyl_CoA_acyltransferase"/>
</dbReference>
<evidence type="ECO:0000256" key="1">
    <source>
        <dbReference type="ARBA" id="ARBA00022679"/>
    </source>
</evidence>
<dbReference type="InterPro" id="IPR050769">
    <property type="entry name" value="NAT_camello-type"/>
</dbReference>
<dbReference type="CDD" id="cd04301">
    <property type="entry name" value="NAT_SF"/>
    <property type="match status" value="1"/>
</dbReference>
<protein>
    <submittedName>
        <fullName evidence="3">GNAT family N-acetyltransferase</fullName>
    </submittedName>
</protein>
<dbReference type="PROSITE" id="PS51186">
    <property type="entry name" value="GNAT"/>
    <property type="match status" value="1"/>
</dbReference>
<accession>A0A6G7WH09</accession>
<proteinExistence type="predicted"/>
<sequence length="164" mass="18474">MLIRTISHPDNLAVKQIIQQSLKSRGFDLPGTAYFDPQLNDLTSYYTTIPNAAYWVLEINDEIVGGVGIAPWKDNVCELQKLYLKDSAHGHGYGKLLMTHALTFAALHYQACYLETLKELSAACRLYEKCGFALLDHPLPGSEHTAMDAWYLLELQEKEALHGY</sequence>
<name>A0A6G7WH09_9LACT</name>
<evidence type="ECO:0000259" key="2">
    <source>
        <dbReference type="PROSITE" id="PS51186"/>
    </source>
</evidence>
<feature type="domain" description="N-acetyltransferase" evidence="2">
    <location>
        <begin position="1"/>
        <end position="154"/>
    </location>
</feature>
<dbReference type="InterPro" id="IPR000182">
    <property type="entry name" value="GNAT_dom"/>
</dbReference>
<organism evidence="3 4">
    <name type="scientific">Jeotgalibaca porci</name>
    <dbReference type="NCBI Taxonomy" id="1868793"/>
    <lineage>
        <taxon>Bacteria</taxon>
        <taxon>Bacillati</taxon>
        <taxon>Bacillota</taxon>
        <taxon>Bacilli</taxon>
        <taxon>Lactobacillales</taxon>
        <taxon>Carnobacteriaceae</taxon>
        <taxon>Jeotgalibaca</taxon>
    </lineage>
</organism>
<reference evidence="3 4" key="1">
    <citation type="journal article" date="2017" name="Int. J. Syst. Evol. Microbiol.">
        <title>Jeotgalibaca porci sp. nov. and Jeotgalibaca arthritidis sp. nov., isolated from pigs, and emended description of the genus Jeotgalibaca.</title>
        <authorList>
            <person name="Zamora L."/>
            <person name="Perez-Sancho M."/>
            <person name="Dominguez L."/>
            <person name="Fernandez-Garayzabal J.F."/>
            <person name="Vela A.I."/>
        </authorList>
    </citation>
    <scope>NUCLEOTIDE SEQUENCE [LARGE SCALE GENOMIC DNA]</scope>
    <source>
        <strain evidence="3 4">CCUG 69148</strain>
    </source>
</reference>
<dbReference type="Proteomes" id="UP000501830">
    <property type="component" value="Chromosome"/>
</dbReference>
<keyword evidence="4" id="KW-1185">Reference proteome</keyword>
<dbReference type="PANTHER" id="PTHR13947">
    <property type="entry name" value="GNAT FAMILY N-ACETYLTRANSFERASE"/>
    <property type="match status" value="1"/>
</dbReference>